<dbReference type="InterPro" id="IPR029069">
    <property type="entry name" value="HotDog_dom_sf"/>
</dbReference>
<gene>
    <name evidence="2" type="ORF">HAT86_09225</name>
</gene>
<dbReference type="InterPro" id="IPR052741">
    <property type="entry name" value="Mitochondrial_HTD2"/>
</dbReference>
<dbReference type="RefSeq" id="WP_167196247.1">
    <property type="nucleotide sequence ID" value="NZ_JAAORB010000015.1"/>
</dbReference>
<comment type="caution">
    <text evidence="2">The sequence shown here is derived from an EMBL/GenBank/DDBJ whole genome shotgun (WGS) entry which is preliminary data.</text>
</comment>
<evidence type="ECO:0000313" key="3">
    <source>
        <dbReference type="Proteomes" id="UP000639775"/>
    </source>
</evidence>
<dbReference type="PANTHER" id="PTHR28152:SF1">
    <property type="entry name" value="HYDROXYACYL-THIOESTER DEHYDRATASE TYPE 2, MITOCHONDRIAL"/>
    <property type="match status" value="1"/>
</dbReference>
<proteinExistence type="predicted"/>
<dbReference type="AlphaFoldDB" id="A0A967EKM1"/>
<accession>A0A967EKM1</accession>
<feature type="domain" description="FAS1-like dehydratase" evidence="1">
    <location>
        <begin position="33"/>
        <end position="139"/>
    </location>
</feature>
<name>A0A967EKM1_9RHOB</name>
<dbReference type="Proteomes" id="UP000639775">
    <property type="component" value="Unassembled WGS sequence"/>
</dbReference>
<dbReference type="PANTHER" id="PTHR28152">
    <property type="entry name" value="HYDROXYACYL-THIOESTER DEHYDRATASE TYPE 2, MITOCHONDRIAL"/>
    <property type="match status" value="1"/>
</dbReference>
<dbReference type="EMBL" id="JAAORB010000015">
    <property type="protein sequence ID" value="NHQ74644.1"/>
    <property type="molecule type" value="Genomic_DNA"/>
</dbReference>
<organism evidence="2 3">
    <name type="scientific">Roseovarius gahaiensis</name>
    <dbReference type="NCBI Taxonomy" id="2716691"/>
    <lineage>
        <taxon>Bacteria</taxon>
        <taxon>Pseudomonadati</taxon>
        <taxon>Pseudomonadota</taxon>
        <taxon>Alphaproteobacteria</taxon>
        <taxon>Rhodobacterales</taxon>
        <taxon>Roseobacteraceae</taxon>
        <taxon>Roseovarius</taxon>
    </lineage>
</organism>
<evidence type="ECO:0000259" key="1">
    <source>
        <dbReference type="Pfam" id="PF13452"/>
    </source>
</evidence>
<dbReference type="Pfam" id="PF13452">
    <property type="entry name" value="FAS1_DH_region"/>
    <property type="match status" value="1"/>
</dbReference>
<dbReference type="SUPFAM" id="SSF54637">
    <property type="entry name" value="Thioesterase/thiol ester dehydrase-isomerase"/>
    <property type="match status" value="2"/>
</dbReference>
<evidence type="ECO:0000313" key="2">
    <source>
        <dbReference type="EMBL" id="NHQ74644.1"/>
    </source>
</evidence>
<dbReference type="InterPro" id="IPR039569">
    <property type="entry name" value="FAS1-like_DH_region"/>
</dbReference>
<protein>
    <submittedName>
        <fullName evidence="2">Acyl dehydratase</fullName>
    </submittedName>
</protein>
<reference evidence="2" key="1">
    <citation type="submission" date="2020-03" db="EMBL/GenBank/DDBJ databases">
        <title>Roseovarius gahaiensis sp. nov., isolated from Gahai Saline Lake, China.</title>
        <authorList>
            <person name="Sun X."/>
        </authorList>
    </citation>
    <scope>NUCLEOTIDE SEQUENCE</scope>
    <source>
        <strain evidence="2">GH877</strain>
    </source>
</reference>
<dbReference type="Gene3D" id="3.10.129.10">
    <property type="entry name" value="Hotdog Thioesterase"/>
    <property type="match status" value="2"/>
</dbReference>
<sequence>MDQLNIKAWEGRTDQQEGRITEGQAAEIHATLGAPHMPAPRDGSDMDPLWHWCAFNPTAPLAELARDGHPALGDFLPPVWLERRMWASGSLTFGAPLRVGERLTKRSVIRGVTEKQGKTGPMVFVSVDHKVYGERGLAIEERQDIVYLDIPDRFRAPAKHPLPANPVVHTRQPLSEALLFRYSALTFNAHRIHYDLPYAQEVEHYPGLVVHGPMQATWLITAAWRHKGRRPRHFDFRAVHPVFLTPVETRDLEIMGTEDEAGALLLCTGQNGHQGMQATALWEETV</sequence>
<dbReference type="GO" id="GO:0019171">
    <property type="term" value="F:(3R)-hydroxyacyl-[acyl-carrier-protein] dehydratase activity"/>
    <property type="evidence" value="ECO:0007669"/>
    <property type="project" value="TreeGrafter"/>
</dbReference>
<keyword evidence="3" id="KW-1185">Reference proteome</keyword>